<feature type="domain" description="DUF7373" evidence="2">
    <location>
        <begin position="340"/>
        <end position="479"/>
    </location>
</feature>
<evidence type="ECO:0000259" key="1">
    <source>
        <dbReference type="Pfam" id="PF24088"/>
    </source>
</evidence>
<dbReference type="Proteomes" id="UP001501417">
    <property type="component" value="Unassembled WGS sequence"/>
</dbReference>
<sequence>MGTRSPTARDGSARELVAALVSQAGARRVNSTDAAIDYPHGTARLDAVGADWHRIREVDNRIGARPRVASSARLLIATAAVVIALGTGCSTVVTGSAVKSGGPAPAAANVALLDPGNYPRRPRPPLGTVADDAAGRRVEAQRMADMVAGPWQVDAALISPLSAEIAPTTALPEPGRLSALVRGDSIASIAAAHRFVAGFVSGRVTPPPPRGQPPTDKPKILDNGVFRFPSPQDATDAAAAMAAADMATVRPGDIPATRLSIPHYPNTVANVAPLSGGFEAEAFTAHGPYVFFQFAGSKESAGAVADMVAKTLDLQGPLADHFQATPIEQLAALPADPTGLLARTVPATDPSVNQAAVYPPYGALHFRSDPVATQAMYSDAGIGHVAADRTTVYEAVDPTGAQRAADGLARMDVPFLGYHSAPGINGLPSARCFDRGLDSTELGAVRFLCIATAARYAFKATAAQEVEAHQIIAAQYLMLTAP</sequence>
<dbReference type="InterPro" id="IPR055797">
    <property type="entry name" value="DUF7373"/>
</dbReference>
<dbReference type="RefSeq" id="WP_264044195.1">
    <property type="nucleotide sequence ID" value="NZ_BAABGF010000001.1"/>
</dbReference>
<dbReference type="EMBL" id="BAABGF010000001">
    <property type="protein sequence ID" value="GAA4531880.1"/>
    <property type="molecule type" value="Genomic_DNA"/>
</dbReference>
<evidence type="ECO:0000313" key="4">
    <source>
        <dbReference type="Proteomes" id="UP001501417"/>
    </source>
</evidence>
<proteinExistence type="predicted"/>
<keyword evidence="4" id="KW-1185">Reference proteome</keyword>
<reference evidence="4" key="1">
    <citation type="journal article" date="2019" name="Int. J. Syst. Evol. Microbiol.">
        <title>The Global Catalogue of Microorganisms (GCM) 10K type strain sequencing project: providing services to taxonomists for standard genome sequencing and annotation.</title>
        <authorList>
            <consortium name="The Broad Institute Genomics Platform"/>
            <consortium name="The Broad Institute Genome Sequencing Center for Infectious Disease"/>
            <person name="Wu L."/>
            <person name="Ma J."/>
        </authorList>
    </citation>
    <scope>NUCLEOTIDE SEQUENCE [LARGE SCALE GENOMIC DNA]</scope>
    <source>
        <strain evidence="4">JCM 17782</strain>
    </source>
</reference>
<gene>
    <name evidence="3" type="ORF">GCM10023161_00290</name>
</gene>
<protein>
    <recommendedName>
        <fullName evidence="5">PknH-like extracellular domain-containing protein</fullName>
    </recommendedName>
</protein>
<evidence type="ECO:0000313" key="3">
    <source>
        <dbReference type="EMBL" id="GAA4531880.1"/>
    </source>
</evidence>
<evidence type="ECO:0000259" key="2">
    <source>
        <dbReference type="Pfam" id="PF24092"/>
    </source>
</evidence>
<evidence type="ECO:0008006" key="5">
    <source>
        <dbReference type="Google" id="ProtNLM"/>
    </source>
</evidence>
<dbReference type="InterPro" id="IPR056463">
    <property type="entry name" value="DUF7373_C"/>
</dbReference>
<feature type="domain" description="DUF7373" evidence="1">
    <location>
        <begin position="127"/>
        <end position="334"/>
    </location>
</feature>
<comment type="caution">
    <text evidence="3">The sequence shown here is derived from an EMBL/GenBank/DDBJ whole genome shotgun (WGS) entry which is preliminary data.</text>
</comment>
<dbReference type="Pfam" id="PF24088">
    <property type="entry name" value="DUF7373"/>
    <property type="match status" value="1"/>
</dbReference>
<accession>A0ABP8RA80</accession>
<organism evidence="3 4">
    <name type="scientific">Mycobacterium paraffinicum</name>
    <dbReference type="NCBI Taxonomy" id="53378"/>
    <lineage>
        <taxon>Bacteria</taxon>
        <taxon>Bacillati</taxon>
        <taxon>Actinomycetota</taxon>
        <taxon>Actinomycetes</taxon>
        <taxon>Mycobacteriales</taxon>
        <taxon>Mycobacteriaceae</taxon>
        <taxon>Mycobacterium</taxon>
    </lineage>
</organism>
<dbReference type="Pfam" id="PF24092">
    <property type="entry name" value="DUF7373_C"/>
    <property type="match status" value="1"/>
</dbReference>
<name>A0ABP8RA80_9MYCO</name>